<keyword evidence="1" id="KW-0175">Coiled coil</keyword>
<dbReference type="GO" id="GO:0072318">
    <property type="term" value="P:clathrin coat disassembly"/>
    <property type="evidence" value="ECO:0007669"/>
    <property type="project" value="TreeGrafter"/>
</dbReference>
<feature type="compositionally biased region" description="Basic and acidic residues" evidence="2">
    <location>
        <begin position="428"/>
        <end position="440"/>
    </location>
</feature>
<sequence>MENLSHSFSKKSYGGNGFGMASHGHKSVYDDVFGGPPKFGMPTLAPRLEDYSEIFGGFHSARGSSIPILDLPVVDEAELCCDVQSSRFDYSEVFGGFNGLDFSVSFEDLVRKAYGGDDPSDDDDDDTWTPAQSNSLSDESDPSVCSERSHSLANANICNEASGIRQFDISYHKANQRSNDEVSNVTTHRAELCAMPGHTYAIDEMHASQKVEGSKLQEASDLKSSVDFGGGAAEDEQFKNNVSVPKKCAVGTSESHSYHVEKSDGHFFSQSRPFVTVNDINLRTKPSRLPPPSRPPPVFALDKPNSKLKASKTCGLEQEDDSWPSFYDVEVDGNSSMMASATLRDAMQKAQAKIRSAKESMEKKEVLQSSLKLHSQTDIKEEKLSKTFDSSKDDRVQEKSAKQDSGIKLLAEEERYKIKMNQELSDLVEREGSTDLAEKPAKRRYGKHSSSSNPVLYNSEGNFAWRQGTEYFEVFEAHIPLAFEHNRDDNVLFQMDLDEFKHSVATETTEQLGGGKEFKAAEIASKLEDQNITFEVVAETFGERLRSETAAGSSCQTQSEEKAHVGVSYCESEVSKGKMKMAKQHEDSRKIGNVTNKSGQMNTKADLHVAEVEAKSHLRGVSEGPDTDKIAMDVHARKPNDRRSRENFEMNYCARLDKVGKQDGNEKGETNQDEKKKQQEEYHESQKDERKQKEVCGRKENQRLHKEVVKSEDDEKRLKGATEHAENEKDFKKSFEKSENKNSQELDCVVEKDNGRLREASNLVDSDDFELTPSYDHEDGQSDACEPGKGEVKVEEVEEQEDNNNGSNMVFVEDVEDVSIVANASEKSIHVSEEAGKHEEFCGHVKDAEQSMRDDKDKQGNLDQVTNLPMERENIKAFGETGKLTDEMNAPFLPGKLDKNCGELETIQESFSYEENDFPTGAKDGELGLHQGAANLLVENKSHSFGKIQNELRCQKLEKGTVDVNNCPYLHEHGIDSNEAGTGIENSSLQEKEVSRRACDPEITAVASHEQGWRVKMNNGVQITINKESLKDNVRPCQPCMWADNVQVIGAGLSTVREDRENGCNAGQRCGQNVERKEKNLNETVAQEDNKIAERLQTEREELLRKMEEEREREREREKDRMAVDKATLEARDRSYAEARGRAERAAVERPTAEVRQRAMSVAREKLEKASFEARERSVPDKASVEARIRAERAAVERATLEARQRAFEKAMADKVSFEARERVERSVSDKYSASSKTVEIRQSSSFRDLPDFQSQSAGTSNVLRYSYSTAHAGLEGESPQRCKARLERYRRTAERAAKALAEKNMRDLLAQREQAERNRLAETLDAEVKRWSSGKGGNLRALLSTLQYILGPDCGWQPIPLTEVITSAAVKKAYRKATLCVHPDKLQQRGASIQQKYICEKVFDLLKEAWNTFNSEEW</sequence>
<dbReference type="Gene3D" id="1.10.287.110">
    <property type="entry name" value="DnaJ domain"/>
    <property type="match status" value="1"/>
</dbReference>
<dbReference type="OrthoDB" id="1717591at2759"/>
<dbReference type="PANTHER" id="PTHR23172">
    <property type="entry name" value="AUXILIN/CYCLIN G-ASSOCIATED KINASE-RELATED"/>
    <property type="match status" value="1"/>
</dbReference>
<reference evidence="4" key="2">
    <citation type="submission" date="2025-08" db="UniProtKB">
        <authorList>
            <consortium name="RefSeq"/>
        </authorList>
    </citation>
    <scope>IDENTIFICATION</scope>
    <source>
        <tissue evidence="4">Leaves</tissue>
    </source>
</reference>
<feature type="compositionally biased region" description="Basic and acidic residues" evidence="2">
    <location>
        <begin position="626"/>
        <end position="648"/>
    </location>
</feature>
<dbReference type="InterPro" id="IPR001623">
    <property type="entry name" value="DnaJ_domain"/>
</dbReference>
<dbReference type="RefSeq" id="XP_027076456.2">
    <property type="nucleotide sequence ID" value="XM_027220655.2"/>
</dbReference>
<dbReference type="PANTHER" id="PTHR23172:SF87">
    <property type="entry name" value="CHAPERONE DNAJ-DOMAIN SUPERFAMILY PROTEIN"/>
    <property type="match status" value="1"/>
</dbReference>
<gene>
    <name evidence="4" type="primary">LOC113700150</name>
</gene>
<dbReference type="GeneID" id="113700150"/>
<feature type="region of interest" description="Disordered" evidence="2">
    <location>
        <begin position="114"/>
        <end position="145"/>
    </location>
</feature>
<evidence type="ECO:0000256" key="1">
    <source>
        <dbReference type="SAM" id="Coils"/>
    </source>
</evidence>
<reference evidence="3" key="1">
    <citation type="journal article" date="2025" name="Foods">
        <title>Unveiling the Microbial Signatures of Arabica Coffee Cherries: Insights into Ripeness Specific Diversity, Functional Traits, and Implications for Quality and Safety.</title>
        <authorList>
            <consortium name="RefSeq"/>
            <person name="Tenea G.N."/>
            <person name="Cifuentes V."/>
            <person name="Reyes P."/>
            <person name="Cevallos-Vallejos M."/>
        </authorList>
    </citation>
    <scope>NUCLEOTIDE SEQUENCE [LARGE SCALE GENOMIC DNA]</scope>
</reference>
<accession>A0A6P6TFR9</accession>
<feature type="coiled-coil region" evidence="1">
    <location>
        <begin position="1086"/>
        <end position="1120"/>
    </location>
</feature>
<dbReference type="GO" id="GO:0031982">
    <property type="term" value="C:vesicle"/>
    <property type="evidence" value="ECO:0007669"/>
    <property type="project" value="TreeGrafter"/>
</dbReference>
<dbReference type="GO" id="GO:0072583">
    <property type="term" value="P:clathrin-dependent endocytosis"/>
    <property type="evidence" value="ECO:0007669"/>
    <property type="project" value="TreeGrafter"/>
</dbReference>
<protein>
    <submittedName>
        <fullName evidence="4">Uncharacterized protein isoform X1</fullName>
    </submittedName>
</protein>
<feature type="region of interest" description="Disordered" evidence="2">
    <location>
        <begin position="428"/>
        <end position="453"/>
    </location>
</feature>
<feature type="compositionally biased region" description="Basic and acidic residues" evidence="2">
    <location>
        <begin position="655"/>
        <end position="759"/>
    </location>
</feature>
<dbReference type="CDD" id="cd06257">
    <property type="entry name" value="DnaJ"/>
    <property type="match status" value="1"/>
</dbReference>
<feature type="coiled-coil region" evidence="1">
    <location>
        <begin position="340"/>
        <end position="367"/>
    </location>
</feature>
<keyword evidence="3" id="KW-1185">Reference proteome</keyword>
<feature type="region of interest" description="Disordered" evidence="2">
    <location>
        <begin position="616"/>
        <end position="806"/>
    </location>
</feature>
<dbReference type="GO" id="GO:0030276">
    <property type="term" value="F:clathrin binding"/>
    <property type="evidence" value="ECO:0007669"/>
    <property type="project" value="TreeGrafter"/>
</dbReference>
<dbReference type="Proteomes" id="UP001652660">
    <property type="component" value="Chromosome 7e"/>
</dbReference>
<evidence type="ECO:0000313" key="3">
    <source>
        <dbReference type="Proteomes" id="UP001652660"/>
    </source>
</evidence>
<dbReference type="InterPro" id="IPR036869">
    <property type="entry name" value="J_dom_sf"/>
</dbReference>
<organism evidence="3 4">
    <name type="scientific">Coffea arabica</name>
    <name type="common">Arabian coffee</name>
    <dbReference type="NCBI Taxonomy" id="13443"/>
    <lineage>
        <taxon>Eukaryota</taxon>
        <taxon>Viridiplantae</taxon>
        <taxon>Streptophyta</taxon>
        <taxon>Embryophyta</taxon>
        <taxon>Tracheophyta</taxon>
        <taxon>Spermatophyta</taxon>
        <taxon>Magnoliopsida</taxon>
        <taxon>eudicotyledons</taxon>
        <taxon>Gunneridae</taxon>
        <taxon>Pentapetalae</taxon>
        <taxon>asterids</taxon>
        <taxon>lamiids</taxon>
        <taxon>Gentianales</taxon>
        <taxon>Rubiaceae</taxon>
        <taxon>Ixoroideae</taxon>
        <taxon>Gardenieae complex</taxon>
        <taxon>Bertiereae - Coffeeae clade</taxon>
        <taxon>Coffeeae</taxon>
        <taxon>Coffea</taxon>
    </lineage>
</organism>
<dbReference type="GO" id="GO:0005737">
    <property type="term" value="C:cytoplasm"/>
    <property type="evidence" value="ECO:0007669"/>
    <property type="project" value="TreeGrafter"/>
</dbReference>
<feature type="coiled-coil region" evidence="1">
    <location>
        <begin position="1284"/>
        <end position="1331"/>
    </location>
</feature>
<proteinExistence type="predicted"/>
<dbReference type="SUPFAM" id="SSF46565">
    <property type="entry name" value="Chaperone J-domain"/>
    <property type="match status" value="1"/>
</dbReference>
<evidence type="ECO:0000256" key="2">
    <source>
        <dbReference type="SAM" id="MobiDB-lite"/>
    </source>
</evidence>
<evidence type="ECO:0000313" key="4">
    <source>
        <dbReference type="RefSeq" id="XP_027076456.2"/>
    </source>
</evidence>
<feature type="compositionally biased region" description="Acidic residues" evidence="2">
    <location>
        <begin position="118"/>
        <end position="127"/>
    </location>
</feature>
<feature type="compositionally biased region" description="Basic and acidic residues" evidence="2">
    <location>
        <begin position="775"/>
        <end position="795"/>
    </location>
</feature>
<name>A0A6P6TFR9_COFAR</name>